<keyword evidence="7" id="KW-1185">Reference proteome</keyword>
<dbReference type="GO" id="GO:0022857">
    <property type="term" value="F:transmembrane transporter activity"/>
    <property type="evidence" value="ECO:0007669"/>
    <property type="project" value="TreeGrafter"/>
</dbReference>
<evidence type="ECO:0000256" key="3">
    <source>
        <dbReference type="ARBA" id="ARBA00022989"/>
    </source>
</evidence>
<dbReference type="PANTHER" id="PTHR23502:SF160">
    <property type="entry name" value="MAJOR FACILITATOR SUPERFAMILY (MFS) PROFILE DOMAIN-CONTAINING PROTEIN-RELATED"/>
    <property type="match status" value="1"/>
</dbReference>
<keyword evidence="4 5" id="KW-0472">Membrane</keyword>
<protein>
    <submittedName>
        <fullName evidence="6">Uu.00g058220.m01.CDS01</fullName>
    </submittedName>
</protein>
<feature type="transmembrane region" description="Helical" evidence="5">
    <location>
        <begin position="175"/>
        <end position="196"/>
    </location>
</feature>
<name>A0AAI8VRV1_9PEZI</name>
<keyword evidence="2 5" id="KW-0812">Transmembrane</keyword>
<sequence>MKTNVAIIPAMWEWKQAGRSIICCIKSTVFPAVVWAILINSGFMTVLSATGQTISFALLAAGVPFKLTGLSTIPAVLANAVVWALGGPVADKTSLYLARVLGKGRREAEYVLPNLVLPVLLGIAGCLVFGHAAQAKLHWSILLLGNFLTLSGCLTTASLVNTFVIESYPQMAGPVLINVSSLRIMLSFATASHATVWTQKLSPMRLMGAYAGMLGVLSLGIPGPFVYGKKLRMLTSGSVNKVNLGDAERGLGSAESGRAVGTV</sequence>
<evidence type="ECO:0000256" key="2">
    <source>
        <dbReference type="ARBA" id="ARBA00022692"/>
    </source>
</evidence>
<feature type="transmembrane region" description="Helical" evidence="5">
    <location>
        <begin position="67"/>
        <end position="90"/>
    </location>
</feature>
<evidence type="ECO:0000256" key="1">
    <source>
        <dbReference type="ARBA" id="ARBA00004141"/>
    </source>
</evidence>
<organism evidence="6 7">
    <name type="scientific">Anthostomella pinea</name>
    <dbReference type="NCBI Taxonomy" id="933095"/>
    <lineage>
        <taxon>Eukaryota</taxon>
        <taxon>Fungi</taxon>
        <taxon>Dikarya</taxon>
        <taxon>Ascomycota</taxon>
        <taxon>Pezizomycotina</taxon>
        <taxon>Sordariomycetes</taxon>
        <taxon>Xylariomycetidae</taxon>
        <taxon>Xylariales</taxon>
        <taxon>Xylariaceae</taxon>
        <taxon>Anthostomella</taxon>
    </lineage>
</organism>
<dbReference type="SUPFAM" id="SSF103473">
    <property type="entry name" value="MFS general substrate transporter"/>
    <property type="match status" value="1"/>
</dbReference>
<comment type="subcellular location">
    <subcellularLocation>
        <location evidence="1">Membrane</location>
        <topology evidence="1">Multi-pass membrane protein</topology>
    </subcellularLocation>
</comment>
<dbReference type="InterPro" id="IPR036259">
    <property type="entry name" value="MFS_trans_sf"/>
</dbReference>
<evidence type="ECO:0000313" key="7">
    <source>
        <dbReference type="Proteomes" id="UP001295740"/>
    </source>
</evidence>
<dbReference type="Proteomes" id="UP001295740">
    <property type="component" value="Unassembled WGS sequence"/>
</dbReference>
<accession>A0AAI8VRV1</accession>
<reference evidence="6" key="1">
    <citation type="submission" date="2023-10" db="EMBL/GenBank/DDBJ databases">
        <authorList>
            <person name="Hackl T."/>
        </authorList>
    </citation>
    <scope>NUCLEOTIDE SEQUENCE</scope>
</reference>
<feature type="transmembrane region" description="Helical" evidence="5">
    <location>
        <begin position="139"/>
        <end position="163"/>
    </location>
</feature>
<gene>
    <name evidence="6" type="ORF">KHLLAP_LOCUS10390</name>
</gene>
<keyword evidence="3 5" id="KW-1133">Transmembrane helix</keyword>
<dbReference type="AlphaFoldDB" id="A0AAI8VRV1"/>
<dbReference type="PANTHER" id="PTHR23502">
    <property type="entry name" value="MAJOR FACILITATOR SUPERFAMILY"/>
    <property type="match status" value="1"/>
</dbReference>
<evidence type="ECO:0000256" key="4">
    <source>
        <dbReference type="ARBA" id="ARBA00023136"/>
    </source>
</evidence>
<feature type="transmembrane region" description="Helical" evidence="5">
    <location>
        <begin position="111"/>
        <end position="133"/>
    </location>
</feature>
<comment type="caution">
    <text evidence="6">The sequence shown here is derived from an EMBL/GenBank/DDBJ whole genome shotgun (WGS) entry which is preliminary data.</text>
</comment>
<feature type="transmembrane region" description="Helical" evidence="5">
    <location>
        <begin position="21"/>
        <end position="47"/>
    </location>
</feature>
<proteinExistence type="predicted"/>
<dbReference type="EMBL" id="CAUWAG010000013">
    <property type="protein sequence ID" value="CAJ2509922.1"/>
    <property type="molecule type" value="Genomic_DNA"/>
</dbReference>
<dbReference type="GO" id="GO:0005886">
    <property type="term" value="C:plasma membrane"/>
    <property type="evidence" value="ECO:0007669"/>
    <property type="project" value="TreeGrafter"/>
</dbReference>
<feature type="transmembrane region" description="Helical" evidence="5">
    <location>
        <begin position="208"/>
        <end position="227"/>
    </location>
</feature>
<evidence type="ECO:0000313" key="6">
    <source>
        <dbReference type="EMBL" id="CAJ2509922.1"/>
    </source>
</evidence>
<evidence type="ECO:0000256" key="5">
    <source>
        <dbReference type="SAM" id="Phobius"/>
    </source>
</evidence>